<evidence type="ECO:0000313" key="2">
    <source>
        <dbReference type="Proteomes" id="UP001234202"/>
    </source>
</evidence>
<accession>A0ACC2XEM3</accession>
<gene>
    <name evidence="1" type="ORF">QFC24_004287</name>
</gene>
<protein>
    <submittedName>
        <fullName evidence="1">Uncharacterized protein</fullName>
    </submittedName>
</protein>
<organism evidence="1 2">
    <name type="scientific">Naganishia onofrii</name>
    <dbReference type="NCBI Taxonomy" id="1851511"/>
    <lineage>
        <taxon>Eukaryota</taxon>
        <taxon>Fungi</taxon>
        <taxon>Dikarya</taxon>
        <taxon>Basidiomycota</taxon>
        <taxon>Agaricomycotina</taxon>
        <taxon>Tremellomycetes</taxon>
        <taxon>Filobasidiales</taxon>
        <taxon>Filobasidiaceae</taxon>
        <taxon>Naganishia</taxon>
    </lineage>
</organism>
<proteinExistence type="predicted"/>
<keyword evidence="2" id="KW-1185">Reference proteome</keyword>
<evidence type="ECO:0000313" key="1">
    <source>
        <dbReference type="EMBL" id="KAJ9122060.1"/>
    </source>
</evidence>
<comment type="caution">
    <text evidence="1">The sequence shown here is derived from an EMBL/GenBank/DDBJ whole genome shotgun (WGS) entry which is preliminary data.</text>
</comment>
<dbReference type="Proteomes" id="UP001234202">
    <property type="component" value="Unassembled WGS sequence"/>
</dbReference>
<reference evidence="1" key="1">
    <citation type="submission" date="2023-04" db="EMBL/GenBank/DDBJ databases">
        <title>Draft Genome sequencing of Naganishia species isolated from polar environments using Oxford Nanopore Technology.</title>
        <authorList>
            <person name="Leo P."/>
            <person name="Venkateswaran K."/>
        </authorList>
    </citation>
    <scope>NUCLEOTIDE SEQUENCE</scope>
    <source>
        <strain evidence="1">DBVPG 5303</strain>
    </source>
</reference>
<sequence length="136" mass="16071">MSLLRKEDQETDGIEVTWEDQQRINTFSKYNARLGDLQDELKVRQQDKEYYDDLEMELELADEDDQVLYKQGEAFFHLKPKAALKSLKTDRKAIERDIRSLEKRVEECETGMKDLKVQLKAKFGNQINLDLNPEDD</sequence>
<dbReference type="EMBL" id="JASBWV010000015">
    <property type="protein sequence ID" value="KAJ9122060.1"/>
    <property type="molecule type" value="Genomic_DNA"/>
</dbReference>
<name>A0ACC2XEM3_9TREE</name>